<evidence type="ECO:0000256" key="5">
    <source>
        <dbReference type="ARBA" id="ARBA00015196"/>
    </source>
</evidence>
<evidence type="ECO:0000256" key="14">
    <source>
        <dbReference type="PIRSR" id="PIRSR604469-1"/>
    </source>
</evidence>
<dbReference type="SFLD" id="SFLDG01136">
    <property type="entry name" value="C1.6:_Phosphoserine_Phosphatas"/>
    <property type="match status" value="1"/>
</dbReference>
<dbReference type="GO" id="GO:0036424">
    <property type="term" value="F:L-phosphoserine phosphatase activity"/>
    <property type="evidence" value="ECO:0007669"/>
    <property type="project" value="InterPro"/>
</dbReference>
<feature type="active site" description="Nucleophile" evidence="14">
    <location>
        <position position="129"/>
    </location>
</feature>
<comment type="catalytic activity">
    <reaction evidence="12">
        <text>O-phospho-L-serine + H2O = L-serine + phosphate</text>
        <dbReference type="Rhea" id="RHEA:21208"/>
        <dbReference type="ChEBI" id="CHEBI:15377"/>
        <dbReference type="ChEBI" id="CHEBI:33384"/>
        <dbReference type="ChEBI" id="CHEBI:43474"/>
        <dbReference type="ChEBI" id="CHEBI:57524"/>
        <dbReference type="EC" id="3.1.3.3"/>
    </reaction>
</comment>
<dbReference type="GO" id="GO:0000287">
    <property type="term" value="F:magnesium ion binding"/>
    <property type="evidence" value="ECO:0007669"/>
    <property type="project" value="TreeGrafter"/>
</dbReference>
<dbReference type="PANTHER" id="PTHR43344">
    <property type="entry name" value="PHOSPHOSERINE PHOSPHATASE"/>
    <property type="match status" value="1"/>
</dbReference>
<dbReference type="EC" id="3.1.3.3" evidence="4"/>
<evidence type="ECO:0000256" key="4">
    <source>
        <dbReference type="ARBA" id="ARBA00012640"/>
    </source>
</evidence>
<dbReference type="InterPro" id="IPR036412">
    <property type="entry name" value="HAD-like_sf"/>
</dbReference>
<evidence type="ECO:0000256" key="6">
    <source>
        <dbReference type="ARBA" id="ARBA00022605"/>
    </source>
</evidence>
<evidence type="ECO:0000256" key="10">
    <source>
        <dbReference type="ARBA" id="ARBA00023299"/>
    </source>
</evidence>
<evidence type="ECO:0000256" key="9">
    <source>
        <dbReference type="ARBA" id="ARBA00022842"/>
    </source>
</evidence>
<dbReference type="CDD" id="cd07500">
    <property type="entry name" value="HAD_PSP"/>
    <property type="match status" value="1"/>
</dbReference>
<dbReference type="InterPro" id="IPR050582">
    <property type="entry name" value="HAD-like_SerB"/>
</dbReference>
<dbReference type="InterPro" id="IPR023214">
    <property type="entry name" value="HAD_sf"/>
</dbReference>
<evidence type="ECO:0000313" key="15">
    <source>
        <dbReference type="EMBL" id="RDV05036.1"/>
    </source>
</evidence>
<comment type="pathway">
    <text evidence="2">Amino-acid biosynthesis; L-serine biosynthesis; L-serine from 3-phospho-D-glycerate: step 3/3.</text>
</comment>
<keyword evidence="8 15" id="KW-0378">Hydrolase</keyword>
<keyword evidence="10" id="KW-0718">Serine biosynthesis</keyword>
<evidence type="ECO:0000256" key="1">
    <source>
        <dbReference type="ARBA" id="ARBA00001946"/>
    </source>
</evidence>
<sequence length="339" mass="35945">MESALTMVPPRRSAKASARADLPLAVGPAISTACFSSGIRMTSSTSFTATIIAGREPLDDGALAHARAALPTAEAPLWLDPGRAADIPFSASADADQRALSETLRAALPGADAVVQPSATRRKKLFLADMDSTMIGQECIDELAAFVGLKEHVAAITERAMRGEIEFEPALRERVALLKGLPAAVVDEVIAKHITLTPGARTAVATMRAHGIYTCLVSGGFTLFTDRIATMIGFDEARANTLEVDGGKLSGLVREPIFGRDSKRSALIELRDRFRLAAHETMAIGDGANDLAMIAESGLGVAYYAKPKVAAVAPARIEHGDLTALLYIQGYRRDEFAES</sequence>
<comment type="cofactor">
    <cofactor evidence="1">
        <name>Mg(2+)</name>
        <dbReference type="ChEBI" id="CHEBI:18420"/>
    </cofactor>
</comment>
<keyword evidence="6" id="KW-0028">Amino-acid biosynthesis</keyword>
<evidence type="ECO:0000256" key="13">
    <source>
        <dbReference type="ARBA" id="ARBA00048523"/>
    </source>
</evidence>
<evidence type="ECO:0000256" key="3">
    <source>
        <dbReference type="ARBA" id="ARBA00009184"/>
    </source>
</evidence>
<dbReference type="Gene3D" id="3.40.50.1000">
    <property type="entry name" value="HAD superfamily/HAD-like"/>
    <property type="match status" value="1"/>
</dbReference>
<dbReference type="GO" id="GO:0005737">
    <property type="term" value="C:cytoplasm"/>
    <property type="evidence" value="ECO:0007669"/>
    <property type="project" value="TreeGrafter"/>
</dbReference>
<dbReference type="UniPathway" id="UPA00135">
    <property type="reaction ID" value="UER00198"/>
</dbReference>
<keyword evidence="9" id="KW-0460">Magnesium</keyword>
<evidence type="ECO:0000313" key="16">
    <source>
        <dbReference type="Proteomes" id="UP000263993"/>
    </source>
</evidence>
<dbReference type="GO" id="GO:0006564">
    <property type="term" value="P:L-serine biosynthetic process"/>
    <property type="evidence" value="ECO:0007669"/>
    <property type="project" value="UniProtKB-KW"/>
</dbReference>
<dbReference type="SFLD" id="SFLDF00029">
    <property type="entry name" value="phosphoserine_phosphatase"/>
    <property type="match status" value="1"/>
</dbReference>
<evidence type="ECO:0000256" key="8">
    <source>
        <dbReference type="ARBA" id="ARBA00022801"/>
    </source>
</evidence>
<organism evidence="15 16">
    <name type="scientific">Undibacter mobilis</name>
    <dbReference type="NCBI Taxonomy" id="2292256"/>
    <lineage>
        <taxon>Bacteria</taxon>
        <taxon>Pseudomonadati</taxon>
        <taxon>Pseudomonadota</taxon>
        <taxon>Alphaproteobacteria</taxon>
        <taxon>Hyphomicrobiales</taxon>
        <taxon>Nitrobacteraceae</taxon>
        <taxon>Undibacter</taxon>
    </lineage>
</organism>
<gene>
    <name evidence="15" type="primary">serB</name>
    <name evidence="15" type="ORF">DXH78_10955</name>
</gene>
<name>A0A371BBR8_9BRAD</name>
<dbReference type="Proteomes" id="UP000263993">
    <property type="component" value="Unassembled WGS sequence"/>
</dbReference>
<dbReference type="AlphaFoldDB" id="A0A371BBR8"/>
<feature type="active site" description="Proton donor" evidence="14">
    <location>
        <position position="131"/>
    </location>
</feature>
<evidence type="ECO:0000256" key="11">
    <source>
        <dbReference type="ARBA" id="ARBA00031693"/>
    </source>
</evidence>
<evidence type="ECO:0000256" key="12">
    <source>
        <dbReference type="ARBA" id="ARBA00048138"/>
    </source>
</evidence>
<dbReference type="InterPro" id="IPR004469">
    <property type="entry name" value="PSP"/>
</dbReference>
<keyword evidence="7" id="KW-0479">Metal-binding</keyword>
<protein>
    <recommendedName>
        <fullName evidence="5">Phosphoserine phosphatase</fullName>
        <ecNumber evidence="4">3.1.3.3</ecNumber>
    </recommendedName>
    <alternativeName>
        <fullName evidence="11">O-phosphoserine phosphohydrolase</fullName>
    </alternativeName>
</protein>
<dbReference type="NCBIfam" id="TIGR01488">
    <property type="entry name" value="HAD-SF-IB"/>
    <property type="match status" value="1"/>
</dbReference>
<comment type="caution">
    <text evidence="15">The sequence shown here is derived from an EMBL/GenBank/DDBJ whole genome shotgun (WGS) entry which is preliminary data.</text>
</comment>
<dbReference type="SFLD" id="SFLDS00003">
    <property type="entry name" value="Haloacid_Dehalogenase"/>
    <property type="match status" value="1"/>
</dbReference>
<keyword evidence="16" id="KW-1185">Reference proteome</keyword>
<evidence type="ECO:0000256" key="2">
    <source>
        <dbReference type="ARBA" id="ARBA00005135"/>
    </source>
</evidence>
<evidence type="ECO:0000256" key="7">
    <source>
        <dbReference type="ARBA" id="ARBA00022723"/>
    </source>
</evidence>
<proteinExistence type="inferred from homology"/>
<dbReference type="SUPFAM" id="SSF56784">
    <property type="entry name" value="HAD-like"/>
    <property type="match status" value="1"/>
</dbReference>
<reference evidence="16" key="1">
    <citation type="submission" date="2018-08" db="EMBL/GenBank/DDBJ databases">
        <authorList>
            <person name="Kim S.-J."/>
            <person name="Jung G.-Y."/>
        </authorList>
    </citation>
    <scope>NUCLEOTIDE SEQUENCE [LARGE SCALE GENOMIC DNA]</scope>
    <source>
        <strain evidence="16">GY_H</strain>
    </source>
</reference>
<dbReference type="PANTHER" id="PTHR43344:SF2">
    <property type="entry name" value="PHOSPHOSERINE PHOSPHATASE"/>
    <property type="match status" value="1"/>
</dbReference>
<dbReference type="Pfam" id="PF12710">
    <property type="entry name" value="HAD"/>
    <property type="match status" value="1"/>
</dbReference>
<accession>A0A371BBR8</accession>
<dbReference type="EMBL" id="QRGO01000001">
    <property type="protein sequence ID" value="RDV05036.1"/>
    <property type="molecule type" value="Genomic_DNA"/>
</dbReference>
<comment type="catalytic activity">
    <reaction evidence="13">
        <text>O-phospho-D-serine + H2O = D-serine + phosphate</text>
        <dbReference type="Rhea" id="RHEA:24873"/>
        <dbReference type="ChEBI" id="CHEBI:15377"/>
        <dbReference type="ChEBI" id="CHEBI:35247"/>
        <dbReference type="ChEBI" id="CHEBI:43474"/>
        <dbReference type="ChEBI" id="CHEBI:58680"/>
        <dbReference type="EC" id="3.1.3.3"/>
    </reaction>
</comment>
<comment type="similarity">
    <text evidence="3">Belongs to the HAD-like hydrolase superfamily. SerB family.</text>
</comment>
<dbReference type="NCBIfam" id="TIGR00338">
    <property type="entry name" value="serB"/>
    <property type="match status" value="1"/>
</dbReference>
<dbReference type="OrthoDB" id="9792539at2"/>
<dbReference type="SFLD" id="SFLDG01137">
    <property type="entry name" value="C1.6.1:_Phosphoserine_Phosphat"/>
    <property type="match status" value="1"/>
</dbReference>